<dbReference type="OrthoDB" id="5823133at2759"/>
<evidence type="ECO:0000313" key="2">
    <source>
        <dbReference type="Proteomes" id="UP000268014"/>
    </source>
</evidence>
<reference evidence="3" key="1">
    <citation type="submission" date="2017-02" db="UniProtKB">
        <authorList>
            <consortium name="WormBaseParasite"/>
        </authorList>
    </citation>
    <scope>IDENTIFICATION</scope>
</reference>
<dbReference type="AlphaFoldDB" id="A0A0N4VU47"/>
<accession>A0A0N4VU47</accession>
<gene>
    <name evidence="1" type="ORF">HPLM_LOCUS815</name>
</gene>
<organism evidence="3">
    <name type="scientific">Haemonchus placei</name>
    <name type="common">Barber's pole worm</name>
    <dbReference type="NCBI Taxonomy" id="6290"/>
    <lineage>
        <taxon>Eukaryota</taxon>
        <taxon>Metazoa</taxon>
        <taxon>Ecdysozoa</taxon>
        <taxon>Nematoda</taxon>
        <taxon>Chromadorea</taxon>
        <taxon>Rhabditida</taxon>
        <taxon>Rhabditina</taxon>
        <taxon>Rhabditomorpha</taxon>
        <taxon>Strongyloidea</taxon>
        <taxon>Trichostrongylidae</taxon>
        <taxon>Haemonchus</taxon>
    </lineage>
</organism>
<dbReference type="WBParaSite" id="HPLM_0000081401-mRNA-1">
    <property type="protein sequence ID" value="HPLM_0000081401-mRNA-1"/>
    <property type="gene ID" value="HPLM_0000081401"/>
</dbReference>
<evidence type="ECO:0000313" key="3">
    <source>
        <dbReference type="WBParaSite" id="HPLM_0000081401-mRNA-1"/>
    </source>
</evidence>
<keyword evidence="2" id="KW-1185">Reference proteome</keyword>
<reference evidence="1 2" key="2">
    <citation type="submission" date="2018-11" db="EMBL/GenBank/DDBJ databases">
        <authorList>
            <consortium name="Pathogen Informatics"/>
        </authorList>
    </citation>
    <scope>NUCLEOTIDE SEQUENCE [LARGE SCALE GENOMIC DNA]</scope>
    <source>
        <strain evidence="1 2">MHpl1</strain>
    </source>
</reference>
<evidence type="ECO:0000313" key="1">
    <source>
        <dbReference type="EMBL" id="VDO06517.1"/>
    </source>
</evidence>
<sequence>MNLMYTSTGLLLRKQLRGLAMGQRLAPVSAIAFMSKTEKPSRKSELDRGPILYYRYIDTALSYEHCLVERIPVLLVNTTEVLLFTNSTGKNTI</sequence>
<dbReference type="Proteomes" id="UP000268014">
    <property type="component" value="Unassembled WGS sequence"/>
</dbReference>
<protein>
    <submittedName>
        <fullName evidence="3">Reverse transcriptase domain-containing protein</fullName>
    </submittedName>
</protein>
<dbReference type="EMBL" id="UZAF01000783">
    <property type="protein sequence ID" value="VDO06517.1"/>
    <property type="molecule type" value="Genomic_DNA"/>
</dbReference>
<proteinExistence type="predicted"/>
<name>A0A0N4VU47_HAEPC</name>